<proteinExistence type="predicted"/>
<accession>A0ABX8N8F3</accession>
<keyword evidence="2" id="KW-1185">Reference proteome</keyword>
<dbReference type="EMBL" id="CP077076">
    <property type="protein sequence ID" value="QXH52120.1"/>
    <property type="molecule type" value="Genomic_DNA"/>
</dbReference>
<dbReference type="Proteomes" id="UP001046350">
    <property type="component" value="Chromosome"/>
</dbReference>
<organism evidence="1 2">
    <name type="scientific">Pseudomonas fakonensis</name>
    <dbReference type="NCBI Taxonomy" id="2842355"/>
    <lineage>
        <taxon>Bacteria</taxon>
        <taxon>Pseudomonadati</taxon>
        <taxon>Pseudomonadota</taxon>
        <taxon>Gammaproteobacteria</taxon>
        <taxon>Pseudomonadales</taxon>
        <taxon>Pseudomonadaceae</taxon>
        <taxon>Pseudomonas</taxon>
    </lineage>
</organism>
<protein>
    <submittedName>
        <fullName evidence="1">Uncharacterized protein</fullName>
    </submittedName>
</protein>
<name>A0ABX8N8F3_9PSED</name>
<dbReference type="RefSeq" id="WP_217841583.1">
    <property type="nucleotide sequence ID" value="NZ_CP077076.1"/>
</dbReference>
<gene>
    <name evidence="1" type="ORF">KSS94_02995</name>
</gene>
<evidence type="ECO:0000313" key="1">
    <source>
        <dbReference type="EMBL" id="QXH52120.1"/>
    </source>
</evidence>
<evidence type="ECO:0000313" key="2">
    <source>
        <dbReference type="Proteomes" id="UP001046350"/>
    </source>
</evidence>
<reference evidence="1" key="1">
    <citation type="journal article" date="2021" name="Microorganisms">
        <title>The Ever-Expanding Pseudomonas Genus: Description of 43 New Species and Partition of the Pseudomonas putida Group.</title>
        <authorList>
            <person name="Girard L."/>
            <person name="Lood C."/>
            <person name="Hofte M."/>
            <person name="Vandamme P."/>
            <person name="Rokni-Zadeh H."/>
            <person name="van Noort V."/>
            <person name="Lavigne R."/>
            <person name="De Mot R."/>
        </authorList>
    </citation>
    <scope>NUCLEOTIDE SEQUENCE</scope>
    <source>
        <strain evidence="1">COW40</strain>
    </source>
</reference>
<sequence>MTSVYKKDRGNGVVIYADEYVKSGQWVYDCKYSRLISRRPLPAPIADLEQANQLTIGDIYLDASEQELAKAAIRAATAKQDWYKHLRYLYSVLGESSTVSAHLFDLLTEHEGRTWALRVVQQVLYGGEYSFMVDAEPYNPDTYVDYAKALQAAARSCPVPQ</sequence>